<evidence type="ECO:0000259" key="14">
    <source>
        <dbReference type="Pfam" id="PF00696"/>
    </source>
</evidence>
<evidence type="ECO:0000256" key="7">
    <source>
        <dbReference type="ARBA" id="ARBA00022679"/>
    </source>
</evidence>
<comment type="subcellular location">
    <subcellularLocation>
        <location evidence="1">Cytoplasm</location>
    </subcellularLocation>
</comment>
<dbReference type="GO" id="GO:0033862">
    <property type="term" value="F:UMP kinase activity"/>
    <property type="evidence" value="ECO:0007669"/>
    <property type="project" value="UniProtKB-EC"/>
</dbReference>
<dbReference type="PIRSF" id="PIRSF005650">
    <property type="entry name" value="Uridylate_kin"/>
    <property type="match status" value="1"/>
</dbReference>
<gene>
    <name evidence="15" type="ORF">AMJ87_02725</name>
</gene>
<evidence type="ECO:0000313" key="15">
    <source>
        <dbReference type="EMBL" id="KPK73134.1"/>
    </source>
</evidence>
<evidence type="ECO:0000256" key="11">
    <source>
        <dbReference type="ARBA" id="ARBA00022975"/>
    </source>
</evidence>
<dbReference type="Proteomes" id="UP000051096">
    <property type="component" value="Unassembled WGS sequence"/>
</dbReference>
<dbReference type="AlphaFoldDB" id="A0A0S8GJN1"/>
<dbReference type="EC" id="2.7.4.22" evidence="4"/>
<evidence type="ECO:0000256" key="9">
    <source>
        <dbReference type="ARBA" id="ARBA00022777"/>
    </source>
</evidence>
<keyword evidence="11" id="KW-0665">Pyrimidine biosynthesis</keyword>
<organism evidence="15 16">
    <name type="scientific">candidate division WOR_3 bacterium SM23_60</name>
    <dbReference type="NCBI Taxonomy" id="1703780"/>
    <lineage>
        <taxon>Bacteria</taxon>
        <taxon>Bacteria division WOR-3</taxon>
    </lineage>
</organism>
<evidence type="ECO:0000256" key="8">
    <source>
        <dbReference type="ARBA" id="ARBA00022741"/>
    </source>
</evidence>
<keyword evidence="7" id="KW-0808">Transferase</keyword>
<comment type="caution">
    <text evidence="15">The sequence shown here is derived from an EMBL/GenBank/DDBJ whole genome shotgun (WGS) entry which is preliminary data.</text>
</comment>
<accession>A0A0S8GJN1</accession>
<dbReference type="InterPro" id="IPR036393">
    <property type="entry name" value="AceGlu_kinase-like_sf"/>
</dbReference>
<reference evidence="15 16" key="1">
    <citation type="journal article" date="2015" name="Microbiome">
        <title>Genomic resolution of linkages in carbon, nitrogen, and sulfur cycling among widespread estuary sediment bacteria.</title>
        <authorList>
            <person name="Baker B.J."/>
            <person name="Lazar C.S."/>
            <person name="Teske A.P."/>
            <person name="Dick G.J."/>
        </authorList>
    </citation>
    <scope>NUCLEOTIDE SEQUENCE [LARGE SCALE GENOMIC DNA]</scope>
    <source>
        <strain evidence="15">SM23_60</strain>
    </source>
</reference>
<dbReference type="GO" id="GO:0044210">
    <property type="term" value="P:'de novo' CTP biosynthetic process"/>
    <property type="evidence" value="ECO:0007669"/>
    <property type="project" value="UniProtKB-UniPathway"/>
</dbReference>
<keyword evidence="10" id="KW-0067">ATP-binding</keyword>
<dbReference type="GO" id="GO:0005737">
    <property type="term" value="C:cytoplasm"/>
    <property type="evidence" value="ECO:0007669"/>
    <property type="project" value="UniProtKB-SubCell"/>
</dbReference>
<dbReference type="PANTHER" id="PTHR42833">
    <property type="entry name" value="URIDYLATE KINASE"/>
    <property type="match status" value="1"/>
</dbReference>
<dbReference type="UniPathway" id="UPA00159">
    <property type="reaction ID" value="UER00275"/>
</dbReference>
<dbReference type="GO" id="GO:0005524">
    <property type="term" value="F:ATP binding"/>
    <property type="evidence" value="ECO:0007669"/>
    <property type="project" value="UniProtKB-KW"/>
</dbReference>
<dbReference type="EMBL" id="LJUO01000015">
    <property type="protein sequence ID" value="KPK73134.1"/>
    <property type="molecule type" value="Genomic_DNA"/>
</dbReference>
<dbReference type="InterPro" id="IPR011817">
    <property type="entry name" value="Uridylate_kinase"/>
</dbReference>
<evidence type="ECO:0000256" key="1">
    <source>
        <dbReference type="ARBA" id="ARBA00004496"/>
    </source>
</evidence>
<comment type="pathway">
    <text evidence="2">Pyrimidine metabolism; CTP biosynthesis via de novo pathway; UDP from UMP (UMPK route): step 1/1.</text>
</comment>
<dbReference type="PANTHER" id="PTHR42833:SF4">
    <property type="entry name" value="URIDYLATE KINASE PUMPKIN, CHLOROPLASTIC"/>
    <property type="match status" value="1"/>
</dbReference>
<protein>
    <recommendedName>
        <fullName evidence="5">Uridylate kinase</fullName>
        <ecNumber evidence="4">2.7.4.22</ecNumber>
    </recommendedName>
    <alternativeName>
        <fullName evidence="12">Uridine monophosphate kinase</fullName>
    </alternativeName>
</protein>
<dbReference type="SUPFAM" id="SSF53633">
    <property type="entry name" value="Carbamate kinase-like"/>
    <property type="match status" value="1"/>
</dbReference>
<comment type="similarity">
    <text evidence="3">Belongs to the UMP kinase family.</text>
</comment>
<evidence type="ECO:0000256" key="13">
    <source>
        <dbReference type="ARBA" id="ARBA00047767"/>
    </source>
</evidence>
<evidence type="ECO:0000256" key="2">
    <source>
        <dbReference type="ARBA" id="ARBA00004791"/>
    </source>
</evidence>
<comment type="catalytic activity">
    <reaction evidence="13">
        <text>UMP + ATP = UDP + ADP</text>
        <dbReference type="Rhea" id="RHEA:24400"/>
        <dbReference type="ChEBI" id="CHEBI:30616"/>
        <dbReference type="ChEBI" id="CHEBI:57865"/>
        <dbReference type="ChEBI" id="CHEBI:58223"/>
        <dbReference type="ChEBI" id="CHEBI:456216"/>
        <dbReference type="EC" id="2.7.4.22"/>
    </reaction>
</comment>
<dbReference type="InterPro" id="IPR001048">
    <property type="entry name" value="Asp/Glu/Uridylate_kinase"/>
</dbReference>
<evidence type="ECO:0000256" key="5">
    <source>
        <dbReference type="ARBA" id="ARBA00016403"/>
    </source>
</evidence>
<keyword evidence="8" id="KW-0547">Nucleotide-binding</keyword>
<name>A0A0S8GJN1_UNCW3</name>
<evidence type="ECO:0000256" key="4">
    <source>
        <dbReference type="ARBA" id="ARBA00012899"/>
    </source>
</evidence>
<evidence type="ECO:0000256" key="3">
    <source>
        <dbReference type="ARBA" id="ARBA00007614"/>
    </source>
</evidence>
<dbReference type="Pfam" id="PF00696">
    <property type="entry name" value="AA_kinase"/>
    <property type="match status" value="1"/>
</dbReference>
<proteinExistence type="inferred from homology"/>
<sequence>MLGSHAHPFDRQLLGYAVGQIAECHRCGIKIGVVVGGGNLIRGRAMQWLGTSHADQCGMIATVINGIVIQVHLQQHHIPSRLSSGIDVSGIVHRCSQQEDRPYYEAGTVLIFVGGTGNPLFTTDTAAALRAAEFDADIVIKATKVEGIHSADPEKTKKATLYKRLRYDEAISKNLKIMDLTAFDLCRNATIPICVYNFAKYPLKAIIKGQEIGTLVTNGG</sequence>
<dbReference type="GO" id="GO:0006225">
    <property type="term" value="P:UDP biosynthetic process"/>
    <property type="evidence" value="ECO:0007669"/>
    <property type="project" value="TreeGrafter"/>
</dbReference>
<dbReference type="PATRIC" id="fig|1703780.3.peg.947"/>
<evidence type="ECO:0000256" key="10">
    <source>
        <dbReference type="ARBA" id="ARBA00022840"/>
    </source>
</evidence>
<keyword evidence="9" id="KW-0418">Kinase</keyword>
<dbReference type="Gene3D" id="3.40.1160.10">
    <property type="entry name" value="Acetylglutamate kinase-like"/>
    <property type="match status" value="1"/>
</dbReference>
<feature type="domain" description="Aspartate/glutamate/uridylate kinase" evidence="14">
    <location>
        <begin position="10"/>
        <end position="197"/>
    </location>
</feature>
<keyword evidence="6" id="KW-0963">Cytoplasm</keyword>
<evidence type="ECO:0000256" key="12">
    <source>
        <dbReference type="ARBA" id="ARBA00032092"/>
    </source>
</evidence>
<evidence type="ECO:0000313" key="16">
    <source>
        <dbReference type="Proteomes" id="UP000051096"/>
    </source>
</evidence>
<evidence type="ECO:0000256" key="6">
    <source>
        <dbReference type="ARBA" id="ARBA00022490"/>
    </source>
</evidence>